<evidence type="ECO:0000256" key="14">
    <source>
        <dbReference type="SAM" id="Phobius"/>
    </source>
</evidence>
<dbReference type="CDD" id="cd15170">
    <property type="entry name" value="7tmA_FFAR2_FFAR3"/>
    <property type="match status" value="1"/>
</dbReference>
<keyword evidence="8" id="KW-1015">Disulfide bond</keyword>
<dbReference type="PROSITE" id="PS50262">
    <property type="entry name" value="G_PROTEIN_RECEP_F1_2"/>
    <property type="match status" value="1"/>
</dbReference>
<dbReference type="InterPro" id="IPR013313">
    <property type="entry name" value="GPR40_recept_FA"/>
</dbReference>
<dbReference type="InterPro" id="IPR000276">
    <property type="entry name" value="GPCR_Rhodpsn"/>
</dbReference>
<evidence type="ECO:0000256" key="4">
    <source>
        <dbReference type="ARBA" id="ARBA00022692"/>
    </source>
</evidence>
<proteinExistence type="predicted"/>
<dbReference type="PRINTS" id="PR01904">
    <property type="entry name" value="GPR40FAMILY"/>
</dbReference>
<evidence type="ECO:0000313" key="17">
    <source>
        <dbReference type="Proteomes" id="UP000824782"/>
    </source>
</evidence>
<dbReference type="SUPFAM" id="SSF81321">
    <property type="entry name" value="Family A G protein-coupled receptor-like"/>
    <property type="match status" value="1"/>
</dbReference>
<evidence type="ECO:0000256" key="13">
    <source>
        <dbReference type="ARBA" id="ARBA00045206"/>
    </source>
</evidence>
<comment type="function">
    <text evidence="13">G-protein coupled receptor for medium and long chain saturated and unsaturated fatty acids that plays an important role in glucose homeostasis. Fatty acid binding increases glucose-stimulated insulin secretion, and may also enhance the secretion of glucagon-like peptide 1 (GLP-1). May also play a role in bone homeostasis; receptor signaling activates pathways that inhibit osteoclast differentiation. Ligand binding leads to a conformation change that triggers signaling via G-proteins that activate phospholipase C, leading to an increase of the intracellular calcium concentration. Seems to act through a G(q) and G(i)-mediated pathway. Mediates the anti-inflammatory effects of omega-3 polyunsaturated fatty acids (PUFAs) via inhibition of NLRP3 inflammasome activation.</text>
</comment>
<evidence type="ECO:0000256" key="2">
    <source>
        <dbReference type="ARBA" id="ARBA00021527"/>
    </source>
</evidence>
<evidence type="ECO:0000313" key="16">
    <source>
        <dbReference type="EMBL" id="KAG8547295.1"/>
    </source>
</evidence>
<dbReference type="GO" id="GO:0004930">
    <property type="term" value="F:G protein-coupled receptor activity"/>
    <property type="evidence" value="ECO:0007669"/>
    <property type="project" value="UniProtKB-KW"/>
</dbReference>
<keyword evidence="7 14" id="KW-0472">Membrane</keyword>
<keyword evidence="4 14" id="KW-0812">Transmembrane</keyword>
<keyword evidence="3" id="KW-1003">Cell membrane</keyword>
<feature type="transmembrane region" description="Helical" evidence="14">
    <location>
        <begin position="257"/>
        <end position="274"/>
    </location>
</feature>
<keyword evidence="17" id="KW-1185">Reference proteome</keyword>
<dbReference type="GO" id="GO:0005886">
    <property type="term" value="C:plasma membrane"/>
    <property type="evidence" value="ECO:0007669"/>
    <property type="project" value="UniProtKB-SubCell"/>
</dbReference>
<keyword evidence="6" id="KW-0297">G-protein coupled receptor</keyword>
<feature type="transmembrane region" description="Helical" evidence="14">
    <location>
        <begin position="219"/>
        <end position="237"/>
    </location>
</feature>
<accession>A0AAV6ZIW3</accession>
<feature type="transmembrane region" description="Helical" evidence="14">
    <location>
        <begin position="84"/>
        <end position="103"/>
    </location>
</feature>
<dbReference type="PRINTS" id="PR01905">
    <property type="entry name" value="FATTYACIDR"/>
</dbReference>
<reference evidence="16" key="1">
    <citation type="thesis" date="2020" institute="ProQuest LLC" country="789 East Eisenhower Parkway, Ann Arbor, MI, USA">
        <title>Comparative Genomics and Chromosome Evolution.</title>
        <authorList>
            <person name="Mudd A.B."/>
        </authorList>
    </citation>
    <scope>NUCLEOTIDE SEQUENCE</scope>
    <source>
        <strain evidence="16">237g6f4</strain>
        <tissue evidence="16">Blood</tissue>
    </source>
</reference>
<keyword evidence="11" id="KW-0807">Transducer</keyword>
<feature type="domain" description="G-protein coupled receptors family 1 profile" evidence="15">
    <location>
        <begin position="25"/>
        <end position="272"/>
    </location>
</feature>
<dbReference type="Pfam" id="PF00001">
    <property type="entry name" value="7tm_1"/>
    <property type="match status" value="1"/>
</dbReference>
<comment type="caution">
    <text evidence="16">The sequence shown here is derived from an EMBL/GenBank/DDBJ whole genome shotgun (WGS) entry which is preliminary data.</text>
</comment>
<dbReference type="PANTHER" id="PTHR45822:SF5">
    <property type="entry name" value="FREE FATTY ACID RECEPTOR 2"/>
    <property type="match status" value="1"/>
</dbReference>
<feature type="transmembrane region" description="Helical" evidence="14">
    <location>
        <begin position="174"/>
        <end position="198"/>
    </location>
</feature>
<feature type="transmembrane region" description="Helical" evidence="14">
    <location>
        <begin position="12"/>
        <end position="34"/>
    </location>
</feature>
<dbReference type="Gene3D" id="1.20.1070.10">
    <property type="entry name" value="Rhodopsin 7-helix transmembrane proteins"/>
    <property type="match status" value="1"/>
</dbReference>
<keyword evidence="9" id="KW-0675">Receptor</keyword>
<dbReference type="PANTHER" id="PTHR45822">
    <property type="entry name" value="FREE FATTY ACID RECEPTOR 2-RELATED"/>
    <property type="match status" value="1"/>
</dbReference>
<dbReference type="EMBL" id="WNYA01000765">
    <property type="protein sequence ID" value="KAG8547295.1"/>
    <property type="molecule type" value="Genomic_DNA"/>
</dbReference>
<dbReference type="PRINTS" id="PR00237">
    <property type="entry name" value="GPCRRHODOPSN"/>
</dbReference>
<evidence type="ECO:0000256" key="8">
    <source>
        <dbReference type="ARBA" id="ARBA00023157"/>
    </source>
</evidence>
<evidence type="ECO:0000256" key="10">
    <source>
        <dbReference type="ARBA" id="ARBA00023180"/>
    </source>
</evidence>
<evidence type="ECO:0000256" key="9">
    <source>
        <dbReference type="ARBA" id="ARBA00023170"/>
    </source>
</evidence>
<dbReference type="GO" id="GO:0071398">
    <property type="term" value="P:cellular response to fatty acid"/>
    <property type="evidence" value="ECO:0007669"/>
    <property type="project" value="TreeGrafter"/>
</dbReference>
<keyword evidence="10" id="KW-0325">Glycoprotein</keyword>
<evidence type="ECO:0000256" key="12">
    <source>
        <dbReference type="ARBA" id="ARBA00033166"/>
    </source>
</evidence>
<evidence type="ECO:0000256" key="7">
    <source>
        <dbReference type="ARBA" id="ARBA00023136"/>
    </source>
</evidence>
<keyword evidence="5 14" id="KW-1133">Transmembrane helix</keyword>
<evidence type="ECO:0000256" key="11">
    <source>
        <dbReference type="ARBA" id="ARBA00023224"/>
    </source>
</evidence>
<name>A0AAV6ZIW3_ENGPU</name>
<gene>
    <name evidence="16" type="ORF">GDO81_028633</name>
</gene>
<dbReference type="AlphaFoldDB" id="A0AAV6ZIW3"/>
<evidence type="ECO:0000256" key="5">
    <source>
        <dbReference type="ARBA" id="ARBA00022989"/>
    </source>
</evidence>
<evidence type="ECO:0000259" key="15">
    <source>
        <dbReference type="PROSITE" id="PS50262"/>
    </source>
</evidence>
<comment type="subcellular location">
    <subcellularLocation>
        <location evidence="1">Cell membrane</location>
        <topology evidence="1">Multi-pass membrane protein</topology>
    </subcellularLocation>
</comment>
<protein>
    <recommendedName>
        <fullName evidence="2">Free fatty acid receptor 1</fullName>
    </recommendedName>
    <alternativeName>
        <fullName evidence="12">G-protein coupled receptor 40</fullName>
    </alternativeName>
</protein>
<dbReference type="InterPro" id="IPR013312">
    <property type="entry name" value="GPR40-rel_orph"/>
</dbReference>
<evidence type="ECO:0000256" key="3">
    <source>
        <dbReference type="ARBA" id="ARBA00022475"/>
    </source>
</evidence>
<feature type="transmembrane region" description="Helical" evidence="14">
    <location>
        <begin position="46"/>
        <end position="64"/>
    </location>
</feature>
<dbReference type="Proteomes" id="UP000824782">
    <property type="component" value="Unassembled WGS sequence"/>
</dbReference>
<dbReference type="InterPro" id="IPR017452">
    <property type="entry name" value="GPCR_Rhodpsn_7TM"/>
</dbReference>
<feature type="transmembrane region" description="Helical" evidence="14">
    <location>
        <begin position="124"/>
        <end position="147"/>
    </location>
</feature>
<evidence type="ECO:0000256" key="1">
    <source>
        <dbReference type="ARBA" id="ARBA00004651"/>
    </source>
</evidence>
<evidence type="ECO:0000256" key="6">
    <source>
        <dbReference type="ARBA" id="ARBA00023040"/>
    </source>
</evidence>
<sequence length="297" mass="34081">MSYFPGSKYLFLSIYLITFITGLPLNIAALATLVSKFGRDLHPVDILLANLTVSDLLLLTFLPFRMMEAASDFRWPLPHVFCPLSAFMYFSSIYITSLFLMAISVERYMATAYPIRYKMVRNPIYSLLGSLFIWFMATVHCSIVYIVEHIVPNNLTASNNTMCYSTFTPPQLDVLLTVRLEMCIVLFCIPFMITIFCYGNFIKIVMWQSRLDRKRKKRAIGLVMATLINFIVCFMPYNVSHIVGFVDDVSPEWRDYALLLSTFNASLDPIIFYFSSASFKKSLLEGLALENLYQNPS</sequence>
<organism evidence="16 17">
    <name type="scientific">Engystomops pustulosus</name>
    <name type="common">Tungara frog</name>
    <name type="synonym">Physalaemus pustulosus</name>
    <dbReference type="NCBI Taxonomy" id="76066"/>
    <lineage>
        <taxon>Eukaryota</taxon>
        <taxon>Metazoa</taxon>
        <taxon>Chordata</taxon>
        <taxon>Craniata</taxon>
        <taxon>Vertebrata</taxon>
        <taxon>Euteleostomi</taxon>
        <taxon>Amphibia</taxon>
        <taxon>Batrachia</taxon>
        <taxon>Anura</taxon>
        <taxon>Neobatrachia</taxon>
        <taxon>Hyloidea</taxon>
        <taxon>Leptodactylidae</taxon>
        <taxon>Leiuperinae</taxon>
        <taxon>Engystomops</taxon>
    </lineage>
</organism>